<dbReference type="OrthoDB" id="7871608at2"/>
<dbReference type="STRING" id="1229727.Ga0080559_TMP1132"/>
<name>A0A1U7D1E1_9RHOB</name>
<organism evidence="1 2">
    <name type="scientific">Salipiger profundus</name>
    <dbReference type="NCBI Taxonomy" id="1229727"/>
    <lineage>
        <taxon>Bacteria</taxon>
        <taxon>Pseudomonadati</taxon>
        <taxon>Pseudomonadota</taxon>
        <taxon>Alphaproteobacteria</taxon>
        <taxon>Rhodobacterales</taxon>
        <taxon>Roseobacteraceae</taxon>
        <taxon>Salipiger</taxon>
    </lineage>
</organism>
<keyword evidence="2" id="KW-1185">Reference proteome</keyword>
<sequence length="68" mass="7490">MTDILTLPHGTNDVLDMPANRIPDAISALVKRREFSGLVSSIHEDMRSGDAGRRERGARALERLGFAE</sequence>
<dbReference type="AlphaFoldDB" id="A0A1U7D1E1"/>
<accession>A0A1U7D1E1</accession>
<dbReference type="KEGG" id="tpro:Ga0080559_TMP1132"/>
<dbReference type="Proteomes" id="UP000186559">
    <property type="component" value="Chromosome"/>
</dbReference>
<evidence type="ECO:0000313" key="1">
    <source>
        <dbReference type="EMBL" id="APX21928.1"/>
    </source>
</evidence>
<proteinExistence type="predicted"/>
<reference evidence="1 2" key="1">
    <citation type="submission" date="2016-03" db="EMBL/GenBank/DDBJ databases">
        <title>Deep-sea bacteria in the southern Pacific.</title>
        <authorList>
            <person name="Tang K."/>
        </authorList>
    </citation>
    <scope>NUCLEOTIDE SEQUENCE [LARGE SCALE GENOMIC DNA]</scope>
    <source>
        <strain evidence="1 2">JLT2016</strain>
    </source>
</reference>
<evidence type="ECO:0000313" key="2">
    <source>
        <dbReference type="Proteomes" id="UP000186559"/>
    </source>
</evidence>
<dbReference type="RefSeq" id="WP_017468170.1">
    <property type="nucleotide sequence ID" value="NZ_BMEW01000003.1"/>
</dbReference>
<dbReference type="EMBL" id="CP014796">
    <property type="protein sequence ID" value="APX21928.1"/>
    <property type="molecule type" value="Genomic_DNA"/>
</dbReference>
<protein>
    <submittedName>
        <fullName evidence="1">Uncharacterized protein</fullName>
    </submittedName>
</protein>
<gene>
    <name evidence="1" type="ORF">Ga0080559_TMP1132</name>
</gene>